<dbReference type="Pfam" id="PF12796">
    <property type="entry name" value="Ank_2"/>
    <property type="match status" value="1"/>
</dbReference>
<dbReference type="PROSITE" id="PS50297">
    <property type="entry name" value="ANK_REP_REGION"/>
    <property type="match status" value="1"/>
</dbReference>
<dbReference type="AlphaFoldDB" id="A0A6N4Q496"/>
<sequence>MQNSEMKKSMNVSCIPRNIKILKNIFLLFLCLLFPLTTYLFAESDIILDTGKIAESTERISIKIPTDHSYLTTTSISYTNAMSDGSPAPKLVYVKSGEYYLSYNDGGSNGKIVSLDSNFKIIKELVSLKNFRIEDTIADSNGLTVLLSAFEIEKKGNYETKNFHTAYINQYSTSGKLNFSTKIVGTKEYKNVGDQGIDTTFGTLTLTKTADNNYATYFSTYRKWDDGVTHQSEYLALFDNAGKRIFKSDGKTPEGFTWNVSHSFRPRFINDGKQLVMVTVGDAYPRGLVVDSFPSRKRELPIVVPKAGANETYQYVPISTGDLYAKDGTTWITFDSNLNRSSYDIGLIIKVNDGLSEPIYLTSTTKQRERIPRIVPYGKDHLFVMWMAEDGTEKDKWFPKITKMNLETCLIQKDGTIVSKPQSFGSGKGFTFRAAARFFHLPDGRFGWVNDLTGLADQLEIILASPFQKETNVVSSNDSPTTQPTKVKIDPSLGKPMVAAIYEGREEEAISLLSQGADPNTIYEGWSALLYAAYFGRTDSVKALISHQANIDFSVDGWNALQLSEVRGHNQIVALLQPLTKSLSRSLSLSKSPNPKNPLTSIGKNRSLRAEIEPAELNQNLKNLGTPMN</sequence>
<gene>
    <name evidence="3" type="ORF">EHQ18_11225</name>
</gene>
<dbReference type="Proteomes" id="UP000297239">
    <property type="component" value="Unassembled WGS sequence"/>
</dbReference>
<dbReference type="Gene3D" id="1.25.40.20">
    <property type="entry name" value="Ankyrin repeat-containing domain"/>
    <property type="match status" value="1"/>
</dbReference>
<evidence type="ECO:0000313" key="4">
    <source>
        <dbReference type="Proteomes" id="UP000297239"/>
    </source>
</evidence>
<organism evidence="3 4">
    <name type="scientific">Leptospira kanakyensis</name>
    <dbReference type="NCBI Taxonomy" id="2484968"/>
    <lineage>
        <taxon>Bacteria</taxon>
        <taxon>Pseudomonadati</taxon>
        <taxon>Spirochaetota</taxon>
        <taxon>Spirochaetia</taxon>
        <taxon>Leptospirales</taxon>
        <taxon>Leptospiraceae</taxon>
        <taxon>Leptospira</taxon>
    </lineage>
</organism>
<evidence type="ECO:0000256" key="2">
    <source>
        <dbReference type="SAM" id="MobiDB-lite"/>
    </source>
</evidence>
<dbReference type="InterPro" id="IPR002110">
    <property type="entry name" value="Ankyrin_rpt"/>
</dbReference>
<protein>
    <submittedName>
        <fullName evidence="3">Ankyrin repeat domain-containing protein</fullName>
    </submittedName>
</protein>
<accession>A0A6N4Q496</accession>
<feature type="compositionally biased region" description="Low complexity" evidence="2">
    <location>
        <begin position="586"/>
        <end position="599"/>
    </location>
</feature>
<evidence type="ECO:0000256" key="1">
    <source>
        <dbReference type="PROSITE-ProRule" id="PRU00023"/>
    </source>
</evidence>
<comment type="caution">
    <text evidence="3">The sequence shown here is derived from an EMBL/GenBank/DDBJ whole genome shotgun (WGS) entry which is preliminary data.</text>
</comment>
<dbReference type="OrthoDB" id="343409at2"/>
<evidence type="ECO:0000313" key="3">
    <source>
        <dbReference type="EMBL" id="TGK69380.1"/>
    </source>
</evidence>
<feature type="region of interest" description="Disordered" evidence="2">
    <location>
        <begin position="586"/>
        <end position="605"/>
    </location>
</feature>
<dbReference type="EMBL" id="RQFF01000030">
    <property type="protein sequence ID" value="TGK69380.1"/>
    <property type="molecule type" value="Genomic_DNA"/>
</dbReference>
<reference evidence="3" key="1">
    <citation type="journal article" date="2019" name="PLoS Negl. Trop. Dis.">
        <title>Revisiting the worldwide diversity of Leptospira species in the environment.</title>
        <authorList>
            <person name="Vincent A.T."/>
            <person name="Schiettekatte O."/>
            <person name="Bourhy P."/>
            <person name="Veyrier F.J."/>
            <person name="Picardeau M."/>
        </authorList>
    </citation>
    <scope>NUCLEOTIDE SEQUENCE [LARGE SCALE GENOMIC DNA]</scope>
    <source>
        <strain evidence="3">201800293</strain>
    </source>
</reference>
<keyword evidence="1" id="KW-0040">ANK repeat</keyword>
<proteinExistence type="predicted"/>
<name>A0A6N4Q496_9LEPT</name>
<feature type="repeat" description="ANK" evidence="1">
    <location>
        <begin position="524"/>
        <end position="556"/>
    </location>
</feature>
<dbReference type="PROSITE" id="PS50088">
    <property type="entry name" value="ANK_REPEAT"/>
    <property type="match status" value="1"/>
</dbReference>
<dbReference type="InterPro" id="IPR036770">
    <property type="entry name" value="Ankyrin_rpt-contain_sf"/>
</dbReference>
<dbReference type="SUPFAM" id="SSF48403">
    <property type="entry name" value="Ankyrin repeat"/>
    <property type="match status" value="1"/>
</dbReference>
<keyword evidence="4" id="KW-1185">Reference proteome</keyword>
<dbReference type="SMART" id="SM00248">
    <property type="entry name" value="ANK"/>
    <property type="match status" value="2"/>
</dbReference>